<dbReference type="GO" id="GO:0046930">
    <property type="term" value="C:pore complex"/>
    <property type="evidence" value="ECO:0007669"/>
    <property type="project" value="UniProtKB-KW"/>
</dbReference>
<dbReference type="AlphaFoldDB" id="A0A7M3MIJ0"/>
<dbReference type="PANTHER" id="PTHR33619">
    <property type="entry name" value="POLYSACCHARIDE EXPORT PROTEIN GFCE-RELATED"/>
    <property type="match status" value="1"/>
</dbReference>
<sequence>MTHRFSGARASLLVAAFFLALGLMGCAGSSPATSAGGAGQTSAPMSDLDKEQAEMLRDLQQEGGGGELSNQEAGLVQASTTLTPSEYIARYGHAQGLAEYQVGGEDILSIFVYDQPELTREHVPVSGDGSIAFPFVGRVHVEGMTTGDVASVIKQRLMEGGYLVDPQVSVVVKEYKSKTVLMLGAVRMPGRYQLEAQETLLDILSRAEGVNLKEGGNLNRAKLVRVVEDPSGRQTKVAIDFDLRRLYSGEGQLANLPLKDGDVIYVPMADKVYVMGEVQNPGAFVMGDNQLNIVEAIGLAGGFTRIAAPGRTKVVRKDGGVERTFRVDVDDITEGDGQGFLVKPNDIIIVPESFF</sequence>
<evidence type="ECO:0000256" key="10">
    <source>
        <dbReference type="ARBA" id="ARBA00023114"/>
    </source>
</evidence>
<dbReference type="Gene3D" id="3.10.560.10">
    <property type="entry name" value="Outer membrane lipoprotein wza domain like"/>
    <property type="match status" value="2"/>
</dbReference>
<feature type="domain" description="SLBB" evidence="17">
    <location>
        <begin position="271"/>
        <end position="350"/>
    </location>
</feature>
<accession>A0A7M3MIJ0</accession>
<evidence type="ECO:0000256" key="6">
    <source>
        <dbReference type="ARBA" id="ARBA00022692"/>
    </source>
</evidence>
<comment type="subcellular location">
    <subcellularLocation>
        <location evidence="1">Cell outer membrane</location>
        <topology evidence="1">Multi-pass membrane protein</topology>
    </subcellularLocation>
</comment>
<comment type="caution">
    <text evidence="18">The sequence shown here is derived from an EMBL/GenBank/DDBJ whole genome shotgun (WGS) entry which is preliminary data.</text>
</comment>
<evidence type="ECO:0000256" key="9">
    <source>
        <dbReference type="ARBA" id="ARBA00023065"/>
    </source>
</evidence>
<evidence type="ECO:0000313" key="19">
    <source>
        <dbReference type="Proteomes" id="UP000448292"/>
    </source>
</evidence>
<keyword evidence="4" id="KW-1134">Transmembrane beta strand</keyword>
<keyword evidence="10" id="KW-0626">Porin</keyword>
<dbReference type="InterPro" id="IPR049712">
    <property type="entry name" value="Poly_export"/>
</dbReference>
<dbReference type="OrthoDB" id="193635at2"/>
<keyword evidence="14" id="KW-0449">Lipoprotein</keyword>
<reference evidence="18 19" key="1">
    <citation type="submission" date="2018-06" db="EMBL/GenBank/DDBJ databases">
        <title>Complete genome of Desulfovibrio indonesiensis P37SLT.</title>
        <authorList>
            <person name="Crispim J.S."/>
            <person name="Vidigal P.M.P."/>
            <person name="Silva L.C.F."/>
            <person name="Laguardia C.N."/>
            <person name="Araujo L.C."/>
            <person name="Dias R.S."/>
            <person name="Sousa M.P."/>
            <person name="Paula S.O."/>
            <person name="Silva C."/>
        </authorList>
    </citation>
    <scope>NUCLEOTIDE SEQUENCE [LARGE SCALE GENOMIC DNA]</scope>
    <source>
        <strain evidence="18 19">P37SLT</strain>
    </source>
</reference>
<organism evidence="18 19">
    <name type="scientific">Oceanidesulfovibrio indonesiensis</name>
    <dbReference type="NCBI Taxonomy" id="54767"/>
    <lineage>
        <taxon>Bacteria</taxon>
        <taxon>Pseudomonadati</taxon>
        <taxon>Thermodesulfobacteriota</taxon>
        <taxon>Desulfovibrionia</taxon>
        <taxon>Desulfovibrionales</taxon>
        <taxon>Desulfovibrionaceae</taxon>
        <taxon>Oceanidesulfovibrio</taxon>
    </lineage>
</organism>
<keyword evidence="9" id="KW-0406">Ion transport</keyword>
<feature type="chain" id="PRO_5029513263" description="Polysaccharide export protein" evidence="15">
    <location>
        <begin position="35"/>
        <end position="355"/>
    </location>
</feature>
<dbReference type="GO" id="GO:0015159">
    <property type="term" value="F:polysaccharide transmembrane transporter activity"/>
    <property type="evidence" value="ECO:0007669"/>
    <property type="project" value="InterPro"/>
</dbReference>
<evidence type="ECO:0000256" key="3">
    <source>
        <dbReference type="ARBA" id="ARBA00022448"/>
    </source>
</evidence>
<keyword evidence="8" id="KW-0625">Polysaccharide transport</keyword>
<evidence type="ECO:0000256" key="11">
    <source>
        <dbReference type="ARBA" id="ARBA00023136"/>
    </source>
</evidence>
<evidence type="ECO:0000256" key="14">
    <source>
        <dbReference type="ARBA" id="ARBA00023288"/>
    </source>
</evidence>
<dbReference type="GO" id="GO:0009279">
    <property type="term" value="C:cell outer membrane"/>
    <property type="evidence" value="ECO:0007669"/>
    <property type="project" value="UniProtKB-SubCell"/>
</dbReference>
<keyword evidence="7 15" id="KW-0732">Signal</keyword>
<dbReference type="InterPro" id="IPR003715">
    <property type="entry name" value="Poly_export_N"/>
</dbReference>
<dbReference type="PROSITE" id="PS51257">
    <property type="entry name" value="PROKAR_LIPOPROTEIN"/>
    <property type="match status" value="1"/>
</dbReference>
<evidence type="ECO:0000313" key="18">
    <source>
        <dbReference type="EMBL" id="TVM19493.1"/>
    </source>
</evidence>
<keyword evidence="6" id="KW-0812">Transmembrane</keyword>
<feature type="domain" description="SLBB" evidence="17">
    <location>
        <begin position="178"/>
        <end position="266"/>
    </location>
</feature>
<name>A0A7M3MIJ0_9BACT</name>
<dbReference type="Pfam" id="PF22461">
    <property type="entry name" value="SLBB_2"/>
    <property type="match status" value="2"/>
</dbReference>
<keyword evidence="19" id="KW-1185">Reference proteome</keyword>
<keyword evidence="5" id="KW-0762">Sugar transport</keyword>
<protein>
    <recommendedName>
        <fullName evidence="20">Polysaccharide export protein</fullName>
    </recommendedName>
</protein>
<evidence type="ECO:0000256" key="5">
    <source>
        <dbReference type="ARBA" id="ARBA00022597"/>
    </source>
</evidence>
<keyword evidence="3" id="KW-0813">Transport</keyword>
<dbReference type="GO" id="GO:0015288">
    <property type="term" value="F:porin activity"/>
    <property type="evidence" value="ECO:0007669"/>
    <property type="project" value="UniProtKB-KW"/>
</dbReference>
<keyword evidence="13" id="KW-0998">Cell outer membrane</keyword>
<evidence type="ECO:0000256" key="2">
    <source>
        <dbReference type="ARBA" id="ARBA00009450"/>
    </source>
</evidence>
<dbReference type="Proteomes" id="UP000448292">
    <property type="component" value="Unassembled WGS sequence"/>
</dbReference>
<evidence type="ECO:0000256" key="13">
    <source>
        <dbReference type="ARBA" id="ARBA00023237"/>
    </source>
</evidence>
<evidence type="ECO:0008006" key="20">
    <source>
        <dbReference type="Google" id="ProtNLM"/>
    </source>
</evidence>
<evidence type="ECO:0000256" key="15">
    <source>
        <dbReference type="SAM" id="SignalP"/>
    </source>
</evidence>
<keyword evidence="12" id="KW-0564">Palmitate</keyword>
<evidence type="ECO:0000256" key="7">
    <source>
        <dbReference type="ARBA" id="ARBA00022729"/>
    </source>
</evidence>
<feature type="domain" description="Polysaccharide export protein N-terminal" evidence="16">
    <location>
        <begin position="98"/>
        <end position="173"/>
    </location>
</feature>
<gene>
    <name evidence="18" type="ORF">DPQ33_03810</name>
</gene>
<evidence type="ECO:0000256" key="12">
    <source>
        <dbReference type="ARBA" id="ARBA00023139"/>
    </source>
</evidence>
<dbReference type="GO" id="GO:0006811">
    <property type="term" value="P:monoatomic ion transport"/>
    <property type="evidence" value="ECO:0007669"/>
    <property type="project" value="UniProtKB-KW"/>
</dbReference>
<dbReference type="EMBL" id="QMIE01000002">
    <property type="protein sequence ID" value="TVM19493.1"/>
    <property type="molecule type" value="Genomic_DNA"/>
</dbReference>
<evidence type="ECO:0000256" key="1">
    <source>
        <dbReference type="ARBA" id="ARBA00004571"/>
    </source>
</evidence>
<evidence type="ECO:0000259" key="16">
    <source>
        <dbReference type="Pfam" id="PF02563"/>
    </source>
</evidence>
<evidence type="ECO:0000259" key="17">
    <source>
        <dbReference type="Pfam" id="PF22461"/>
    </source>
</evidence>
<dbReference type="InterPro" id="IPR054765">
    <property type="entry name" value="SLBB_dom"/>
</dbReference>
<comment type="similarity">
    <text evidence="2">Belongs to the BexD/CtrA/VexA family.</text>
</comment>
<keyword evidence="11" id="KW-0472">Membrane</keyword>
<dbReference type="PANTHER" id="PTHR33619:SF3">
    <property type="entry name" value="POLYSACCHARIDE EXPORT PROTEIN GFCE-RELATED"/>
    <property type="match status" value="1"/>
</dbReference>
<evidence type="ECO:0000256" key="8">
    <source>
        <dbReference type="ARBA" id="ARBA00023047"/>
    </source>
</evidence>
<feature type="signal peptide" evidence="15">
    <location>
        <begin position="1"/>
        <end position="34"/>
    </location>
</feature>
<proteinExistence type="inferred from homology"/>
<dbReference type="Pfam" id="PF02563">
    <property type="entry name" value="Poly_export"/>
    <property type="match status" value="1"/>
</dbReference>
<evidence type="ECO:0000256" key="4">
    <source>
        <dbReference type="ARBA" id="ARBA00022452"/>
    </source>
</evidence>